<sequence>MQPKHLTTLLATVVLISGIGTRSAVAQEPLVIPAPDVRSQPSDDAAIWHILGLRPGERLNIRSGPGSSFRVIGAVQEGDPVRNLGCRERDGQYWCRIATYDRPRISGWVNGRYVSDEFYEPLPPSSEQDPSIFEQTGFFSCRLGRNQRLFRCPFGLERRGTSAIIEIGLPDGFVRVLSYRAGRYTSLDGATVISTKRDGNAIITVDGIETYVIPDQVILNW</sequence>
<dbReference type="InterPro" id="IPR003646">
    <property type="entry name" value="SH3-like_bac-type"/>
</dbReference>
<dbReference type="EMBL" id="CP058350">
    <property type="protein sequence ID" value="QLF68350.1"/>
    <property type="molecule type" value="Genomic_DNA"/>
</dbReference>
<gene>
    <name evidence="2" type="ORF">FE840_001595</name>
</gene>
<keyword evidence="3" id="KW-1185">Reference proteome</keyword>
<name>A0ABX6QJS0_9HYPH</name>
<reference evidence="2 3" key="1">
    <citation type="submission" date="2020-06" db="EMBL/GenBank/DDBJ databases">
        <title>Genome sequence of Rhizobium sp strain ADMK78.</title>
        <authorList>
            <person name="Rahi P."/>
        </authorList>
    </citation>
    <scope>NUCLEOTIDE SEQUENCE [LARGE SCALE GENOMIC DNA]</scope>
    <source>
        <strain evidence="2 3">ADMK78</strain>
    </source>
</reference>
<dbReference type="Proteomes" id="UP000308530">
    <property type="component" value="Chromosome"/>
</dbReference>
<dbReference type="RefSeq" id="WP_171033764.1">
    <property type="nucleotide sequence ID" value="NZ_CP058350.1"/>
</dbReference>
<dbReference type="Gene3D" id="2.30.30.40">
    <property type="entry name" value="SH3 Domains"/>
    <property type="match status" value="1"/>
</dbReference>
<evidence type="ECO:0000313" key="3">
    <source>
        <dbReference type="Proteomes" id="UP000308530"/>
    </source>
</evidence>
<dbReference type="Pfam" id="PF08239">
    <property type="entry name" value="SH3_3"/>
    <property type="match status" value="1"/>
</dbReference>
<proteinExistence type="predicted"/>
<evidence type="ECO:0000313" key="2">
    <source>
        <dbReference type="EMBL" id="QLF68350.1"/>
    </source>
</evidence>
<accession>A0ABX6QJS0</accession>
<protein>
    <submittedName>
        <fullName evidence="2">SH3 domain-containing protein</fullName>
    </submittedName>
</protein>
<feature type="domain" description="SH3b" evidence="1">
    <location>
        <begin position="58"/>
        <end position="115"/>
    </location>
</feature>
<evidence type="ECO:0000259" key="1">
    <source>
        <dbReference type="Pfam" id="PF08239"/>
    </source>
</evidence>
<organism evidence="2 3">
    <name type="scientific">Peteryoungia desertarenae</name>
    <dbReference type="NCBI Taxonomy" id="1813451"/>
    <lineage>
        <taxon>Bacteria</taxon>
        <taxon>Pseudomonadati</taxon>
        <taxon>Pseudomonadota</taxon>
        <taxon>Alphaproteobacteria</taxon>
        <taxon>Hyphomicrobiales</taxon>
        <taxon>Rhizobiaceae</taxon>
        <taxon>Peteryoungia</taxon>
    </lineage>
</organism>